<dbReference type="PANTHER" id="PTHR43711:SF1">
    <property type="entry name" value="HISTIDINE KINASE 1"/>
    <property type="match status" value="1"/>
</dbReference>
<dbReference type="SUPFAM" id="SSF55874">
    <property type="entry name" value="ATPase domain of HSP90 chaperone/DNA topoisomerase II/histidine kinase"/>
    <property type="match status" value="1"/>
</dbReference>
<evidence type="ECO:0000256" key="8">
    <source>
        <dbReference type="SAM" id="Phobius"/>
    </source>
</evidence>
<keyword evidence="7" id="KW-0175">Coiled coil</keyword>
<gene>
    <name evidence="10" type="ORF">KDI_46750</name>
</gene>
<feature type="transmembrane region" description="Helical" evidence="8">
    <location>
        <begin position="68"/>
        <end position="84"/>
    </location>
</feature>
<dbReference type="Gene3D" id="1.10.287.130">
    <property type="match status" value="1"/>
</dbReference>
<evidence type="ECO:0000313" key="10">
    <source>
        <dbReference type="EMBL" id="GCF11111.1"/>
    </source>
</evidence>
<dbReference type="SUPFAM" id="SSF47384">
    <property type="entry name" value="Homodimeric domain of signal transducing histidine kinase"/>
    <property type="match status" value="1"/>
</dbReference>
<dbReference type="Pfam" id="PF02518">
    <property type="entry name" value="HATPase_c"/>
    <property type="match status" value="1"/>
</dbReference>
<dbReference type="InterPro" id="IPR036097">
    <property type="entry name" value="HisK_dim/P_sf"/>
</dbReference>
<evidence type="ECO:0000256" key="1">
    <source>
        <dbReference type="ARBA" id="ARBA00000085"/>
    </source>
</evidence>
<feature type="transmembrane region" description="Helical" evidence="8">
    <location>
        <begin position="20"/>
        <end position="39"/>
    </location>
</feature>
<dbReference type="InterPro" id="IPR003661">
    <property type="entry name" value="HisK_dim/P_dom"/>
</dbReference>
<evidence type="ECO:0000313" key="11">
    <source>
        <dbReference type="Proteomes" id="UP000322530"/>
    </source>
</evidence>
<evidence type="ECO:0000256" key="2">
    <source>
        <dbReference type="ARBA" id="ARBA00012438"/>
    </source>
</evidence>
<keyword evidence="4" id="KW-0808">Transferase</keyword>
<dbReference type="Proteomes" id="UP000322530">
    <property type="component" value="Unassembled WGS sequence"/>
</dbReference>
<dbReference type="CDD" id="cd00082">
    <property type="entry name" value="HisKA"/>
    <property type="match status" value="1"/>
</dbReference>
<feature type="transmembrane region" description="Helical" evidence="8">
    <location>
        <begin position="45"/>
        <end position="61"/>
    </location>
</feature>
<dbReference type="AlphaFoldDB" id="A0A5A5THQ1"/>
<evidence type="ECO:0000256" key="3">
    <source>
        <dbReference type="ARBA" id="ARBA00022553"/>
    </source>
</evidence>
<keyword evidence="11" id="KW-1185">Reference proteome</keyword>
<name>A0A5A5THQ1_9CHLR</name>
<dbReference type="EC" id="2.7.13.3" evidence="2"/>
<keyword evidence="6" id="KW-0902">Two-component regulatory system</keyword>
<evidence type="ECO:0000259" key="9">
    <source>
        <dbReference type="PROSITE" id="PS50109"/>
    </source>
</evidence>
<dbReference type="Gene3D" id="3.30.565.10">
    <property type="entry name" value="Histidine kinase-like ATPase, C-terminal domain"/>
    <property type="match status" value="1"/>
</dbReference>
<keyword evidence="8" id="KW-1133">Transmembrane helix</keyword>
<comment type="catalytic activity">
    <reaction evidence="1">
        <text>ATP + protein L-histidine = ADP + protein N-phospho-L-histidine.</text>
        <dbReference type="EC" id="2.7.13.3"/>
    </reaction>
</comment>
<keyword evidence="5" id="KW-0418">Kinase</keyword>
<dbReference type="PROSITE" id="PS50109">
    <property type="entry name" value="HIS_KIN"/>
    <property type="match status" value="1"/>
</dbReference>
<keyword evidence="8" id="KW-0472">Membrane</keyword>
<feature type="domain" description="Histidine kinase" evidence="9">
    <location>
        <begin position="152"/>
        <end position="373"/>
    </location>
</feature>
<evidence type="ECO:0000256" key="6">
    <source>
        <dbReference type="ARBA" id="ARBA00023012"/>
    </source>
</evidence>
<dbReference type="InterPro" id="IPR003594">
    <property type="entry name" value="HATPase_dom"/>
</dbReference>
<protein>
    <recommendedName>
        <fullName evidence="2">histidine kinase</fullName>
        <ecNumber evidence="2">2.7.13.3</ecNumber>
    </recommendedName>
</protein>
<accession>A0A5A5THQ1</accession>
<organism evidence="10 11">
    <name type="scientific">Dictyobacter arantiisoli</name>
    <dbReference type="NCBI Taxonomy" id="2014874"/>
    <lineage>
        <taxon>Bacteria</taxon>
        <taxon>Bacillati</taxon>
        <taxon>Chloroflexota</taxon>
        <taxon>Ktedonobacteria</taxon>
        <taxon>Ktedonobacterales</taxon>
        <taxon>Dictyobacteraceae</taxon>
        <taxon>Dictyobacter</taxon>
    </lineage>
</organism>
<feature type="coiled-coil region" evidence="7">
    <location>
        <begin position="118"/>
        <end position="152"/>
    </location>
</feature>
<proteinExistence type="predicted"/>
<dbReference type="GO" id="GO:0000155">
    <property type="term" value="F:phosphorelay sensor kinase activity"/>
    <property type="evidence" value="ECO:0007669"/>
    <property type="project" value="InterPro"/>
</dbReference>
<dbReference type="PRINTS" id="PR00344">
    <property type="entry name" value="BCTRLSENSOR"/>
</dbReference>
<dbReference type="Pfam" id="PF00512">
    <property type="entry name" value="HisKA"/>
    <property type="match status" value="1"/>
</dbReference>
<keyword evidence="8" id="KW-0812">Transmembrane</keyword>
<dbReference type="InterPro" id="IPR004358">
    <property type="entry name" value="Sig_transdc_His_kin-like_C"/>
</dbReference>
<dbReference type="SMART" id="SM00388">
    <property type="entry name" value="HisKA"/>
    <property type="match status" value="1"/>
</dbReference>
<dbReference type="InterPro" id="IPR005467">
    <property type="entry name" value="His_kinase_dom"/>
</dbReference>
<sequence length="373" mass="41446">MLKLHALLPYLRHLSPMLRWGIGTLAFLFCLLLFLPAMLSPFDRLIIILLMLPVAYVAWFLPLRPASFCISVIVMLFFLVLFLLGRGLLFFPLMVFGAVIFFVETCAIRGTHLALQLAVQASQKTKQAELQMTQASERLQNLNDLKDQFLLNISHELRTPLTEVRGYIDLLQENHAHLDIETRVEFLEHAAHGCNELELLVDIALEATHLESGRATFELASIPLGKCALAMLDRINLQGHEVHIDIPDTMAVWANWQHVERILGNILSNALKYSPAATTVTISATLISENGVFPHVCVRVQDAGPGVQAADMPNLFQKAVRLKRDMTGSVRGTGLGLYISKQLVEVMGGRIWVESTGIPGQGSCFCFTLPAVK</sequence>
<dbReference type="SMART" id="SM00387">
    <property type="entry name" value="HATPase_c"/>
    <property type="match status" value="1"/>
</dbReference>
<dbReference type="InterPro" id="IPR050736">
    <property type="entry name" value="Sensor_HK_Regulatory"/>
</dbReference>
<dbReference type="RefSeq" id="WP_172632379.1">
    <property type="nucleotide sequence ID" value="NZ_BIXY01000095.1"/>
</dbReference>
<dbReference type="InterPro" id="IPR036890">
    <property type="entry name" value="HATPase_C_sf"/>
</dbReference>
<evidence type="ECO:0000256" key="4">
    <source>
        <dbReference type="ARBA" id="ARBA00022679"/>
    </source>
</evidence>
<evidence type="ECO:0000256" key="7">
    <source>
        <dbReference type="SAM" id="Coils"/>
    </source>
</evidence>
<evidence type="ECO:0000256" key="5">
    <source>
        <dbReference type="ARBA" id="ARBA00022777"/>
    </source>
</evidence>
<reference evidence="10 11" key="1">
    <citation type="submission" date="2019-01" db="EMBL/GenBank/DDBJ databases">
        <title>Draft genome sequence of Dictyobacter sp. Uno17.</title>
        <authorList>
            <person name="Wang C.M."/>
            <person name="Zheng Y."/>
            <person name="Sakai Y."/>
            <person name="Abe K."/>
            <person name="Yokota A."/>
            <person name="Yabe S."/>
        </authorList>
    </citation>
    <scope>NUCLEOTIDE SEQUENCE [LARGE SCALE GENOMIC DNA]</scope>
    <source>
        <strain evidence="10 11">Uno17</strain>
    </source>
</reference>
<comment type="caution">
    <text evidence="10">The sequence shown here is derived from an EMBL/GenBank/DDBJ whole genome shotgun (WGS) entry which is preliminary data.</text>
</comment>
<keyword evidence="3" id="KW-0597">Phosphoprotein</keyword>
<dbReference type="PANTHER" id="PTHR43711">
    <property type="entry name" value="TWO-COMPONENT HISTIDINE KINASE"/>
    <property type="match status" value="1"/>
</dbReference>
<dbReference type="EMBL" id="BIXY01000095">
    <property type="protein sequence ID" value="GCF11111.1"/>
    <property type="molecule type" value="Genomic_DNA"/>
</dbReference>